<evidence type="ECO:0000256" key="1">
    <source>
        <dbReference type="ARBA" id="ARBA00004141"/>
    </source>
</evidence>
<dbReference type="GO" id="GO:0055085">
    <property type="term" value="P:transmembrane transport"/>
    <property type="evidence" value="ECO:0007669"/>
    <property type="project" value="InterPro"/>
</dbReference>
<comment type="caution">
    <text evidence="8">The sequence shown here is derived from an EMBL/GenBank/DDBJ whole genome shotgun (WGS) entry which is preliminary data.</text>
</comment>
<name>A0AAE4CKM6_9ACTN</name>
<feature type="domain" description="ABC transmembrane type-1" evidence="7">
    <location>
        <begin position="22"/>
        <end position="204"/>
    </location>
</feature>
<dbReference type="PROSITE" id="PS50928">
    <property type="entry name" value="ABC_TM1"/>
    <property type="match status" value="1"/>
</dbReference>
<dbReference type="InterPro" id="IPR051204">
    <property type="entry name" value="ABC_transp_perm/SBD"/>
</dbReference>
<dbReference type="EMBL" id="JAVDXW010000001">
    <property type="protein sequence ID" value="MDR7301255.1"/>
    <property type="molecule type" value="Genomic_DNA"/>
</dbReference>
<accession>A0AAE4CKM6</accession>
<feature type="transmembrane region" description="Helical" evidence="6">
    <location>
        <begin position="84"/>
        <end position="103"/>
    </location>
</feature>
<dbReference type="CDD" id="cd06261">
    <property type="entry name" value="TM_PBP2"/>
    <property type="match status" value="1"/>
</dbReference>
<keyword evidence="5 6" id="KW-0472">Membrane</keyword>
<evidence type="ECO:0000256" key="3">
    <source>
        <dbReference type="ARBA" id="ARBA00022692"/>
    </source>
</evidence>
<dbReference type="InterPro" id="IPR035906">
    <property type="entry name" value="MetI-like_sf"/>
</dbReference>
<protein>
    <submittedName>
        <fullName evidence="8">Osmoprotectant transport system permease protein</fullName>
    </submittedName>
</protein>
<dbReference type="Proteomes" id="UP001180845">
    <property type="component" value="Unassembled WGS sequence"/>
</dbReference>
<evidence type="ECO:0000313" key="8">
    <source>
        <dbReference type="EMBL" id="MDR7301255.1"/>
    </source>
</evidence>
<gene>
    <name evidence="8" type="ORF">JOF55_001436</name>
</gene>
<proteinExistence type="inferred from homology"/>
<evidence type="ECO:0000313" key="9">
    <source>
        <dbReference type="Proteomes" id="UP001180845"/>
    </source>
</evidence>
<feature type="transmembrane region" description="Helical" evidence="6">
    <location>
        <begin position="56"/>
        <end position="78"/>
    </location>
</feature>
<dbReference type="InterPro" id="IPR000515">
    <property type="entry name" value="MetI-like"/>
</dbReference>
<keyword evidence="2 6" id="KW-0813">Transport</keyword>
<feature type="transmembrane region" description="Helical" evidence="6">
    <location>
        <begin position="26"/>
        <end position="44"/>
    </location>
</feature>
<dbReference type="Pfam" id="PF00528">
    <property type="entry name" value="BPD_transp_1"/>
    <property type="match status" value="1"/>
</dbReference>
<keyword evidence="4 6" id="KW-1133">Transmembrane helix</keyword>
<evidence type="ECO:0000256" key="2">
    <source>
        <dbReference type="ARBA" id="ARBA00022448"/>
    </source>
</evidence>
<keyword evidence="3 6" id="KW-0812">Transmembrane</keyword>
<dbReference type="AlphaFoldDB" id="A0AAE4CKM6"/>
<dbReference type="PANTHER" id="PTHR30177:SF4">
    <property type="entry name" value="OSMOPROTECTANT IMPORT PERMEASE PROTEIN OSMW"/>
    <property type="match status" value="1"/>
</dbReference>
<dbReference type="SUPFAM" id="SSF161098">
    <property type="entry name" value="MetI-like"/>
    <property type="match status" value="1"/>
</dbReference>
<evidence type="ECO:0000259" key="7">
    <source>
        <dbReference type="PROSITE" id="PS50928"/>
    </source>
</evidence>
<comment type="subcellular location">
    <subcellularLocation>
        <location evidence="6">Cell membrane</location>
        <topology evidence="6">Multi-pass membrane protein</topology>
    </subcellularLocation>
    <subcellularLocation>
        <location evidence="1">Membrane</location>
        <topology evidence="1">Multi-pass membrane protein</topology>
    </subcellularLocation>
</comment>
<keyword evidence="9" id="KW-1185">Reference proteome</keyword>
<evidence type="ECO:0000256" key="5">
    <source>
        <dbReference type="ARBA" id="ARBA00023136"/>
    </source>
</evidence>
<feature type="transmembrane region" description="Helical" evidence="6">
    <location>
        <begin position="156"/>
        <end position="174"/>
    </location>
</feature>
<evidence type="ECO:0000256" key="6">
    <source>
        <dbReference type="RuleBase" id="RU363032"/>
    </source>
</evidence>
<evidence type="ECO:0000256" key="4">
    <source>
        <dbReference type="ARBA" id="ARBA00022989"/>
    </source>
</evidence>
<comment type="similarity">
    <text evidence="6">Belongs to the binding-protein-dependent transport system permease family.</text>
</comment>
<reference evidence="8" key="1">
    <citation type="submission" date="2023-07" db="EMBL/GenBank/DDBJ databases">
        <title>Sequencing the genomes of 1000 actinobacteria strains.</title>
        <authorList>
            <person name="Klenk H.-P."/>
        </authorList>
    </citation>
    <scope>NUCLEOTIDE SEQUENCE</scope>
    <source>
        <strain evidence="8">DSM 45977</strain>
    </source>
</reference>
<sequence>MIEELLHFFASPGYREMVLTLLGEHVYLSLVPLVLGVLVALPFGRLAQRHRQLRGPLLGAASIFYTLPSLALFVLIPGVLGTPLLSPVNVVLALTLYTAALLVRPVLDALESVPGHITAAATAMGYRPWRRFATVELPLATPVLISAVRVASVSNISLVSVGAVIGIGGLGGLFTDGFQNDHMAEIVVGIVLTLLLALVVDLLLVWLWRLLTPWSRVDKVVSEP</sequence>
<dbReference type="RefSeq" id="WP_310271402.1">
    <property type="nucleotide sequence ID" value="NZ_JAVDXW010000001.1"/>
</dbReference>
<dbReference type="PANTHER" id="PTHR30177">
    <property type="entry name" value="GLYCINE BETAINE/L-PROLINE TRANSPORT SYSTEM PERMEASE PROTEIN PROW"/>
    <property type="match status" value="1"/>
</dbReference>
<feature type="transmembrane region" description="Helical" evidence="6">
    <location>
        <begin position="186"/>
        <end position="208"/>
    </location>
</feature>
<dbReference type="Gene3D" id="1.10.3720.10">
    <property type="entry name" value="MetI-like"/>
    <property type="match status" value="1"/>
</dbReference>
<dbReference type="GO" id="GO:0005886">
    <property type="term" value="C:plasma membrane"/>
    <property type="evidence" value="ECO:0007669"/>
    <property type="project" value="UniProtKB-SubCell"/>
</dbReference>
<organism evidence="8 9">
    <name type="scientific">Haloactinomyces albus</name>
    <dbReference type="NCBI Taxonomy" id="1352928"/>
    <lineage>
        <taxon>Bacteria</taxon>
        <taxon>Bacillati</taxon>
        <taxon>Actinomycetota</taxon>
        <taxon>Actinomycetes</taxon>
        <taxon>Actinopolysporales</taxon>
        <taxon>Actinopolysporaceae</taxon>
        <taxon>Haloactinomyces</taxon>
    </lineage>
</organism>
<dbReference type="GO" id="GO:0031460">
    <property type="term" value="P:glycine betaine transport"/>
    <property type="evidence" value="ECO:0007669"/>
    <property type="project" value="TreeGrafter"/>
</dbReference>